<dbReference type="GO" id="GO:0005829">
    <property type="term" value="C:cytosol"/>
    <property type="evidence" value="ECO:0007669"/>
    <property type="project" value="TreeGrafter"/>
</dbReference>
<organism evidence="5 6">
    <name type="scientific">Ilumatobacter fluminis</name>
    <dbReference type="NCBI Taxonomy" id="467091"/>
    <lineage>
        <taxon>Bacteria</taxon>
        <taxon>Bacillati</taxon>
        <taxon>Actinomycetota</taxon>
        <taxon>Acidimicrobiia</taxon>
        <taxon>Acidimicrobiales</taxon>
        <taxon>Ilumatobacteraceae</taxon>
        <taxon>Ilumatobacter</taxon>
    </lineage>
</organism>
<dbReference type="Pfam" id="PF01048">
    <property type="entry name" value="PNP_UDP_1"/>
    <property type="match status" value="1"/>
</dbReference>
<evidence type="ECO:0000256" key="1">
    <source>
        <dbReference type="ARBA" id="ARBA00022676"/>
    </source>
</evidence>
<evidence type="ECO:0000256" key="3">
    <source>
        <dbReference type="HAMAP-Rule" id="MF_01963"/>
    </source>
</evidence>
<dbReference type="GO" id="GO:0019509">
    <property type="term" value="P:L-methionine salvage from methylthioadenosine"/>
    <property type="evidence" value="ECO:0007669"/>
    <property type="project" value="UniProtKB-UniPathway"/>
</dbReference>
<dbReference type="OrthoDB" id="1523230at2"/>
<accession>A0A4R7HWP3</accession>
<dbReference type="PANTHER" id="PTHR42679:SF2">
    <property type="entry name" value="S-METHYL-5'-THIOADENOSINE PHOSPHORYLASE"/>
    <property type="match status" value="1"/>
</dbReference>
<feature type="binding site" evidence="3">
    <location>
        <position position="22"/>
    </location>
    <ligand>
        <name>phosphate</name>
        <dbReference type="ChEBI" id="CHEBI:43474"/>
    </ligand>
</feature>
<dbReference type="InterPro" id="IPR000845">
    <property type="entry name" value="Nucleoside_phosphorylase_d"/>
</dbReference>
<feature type="site" description="Important for substrate specificity" evidence="3">
    <location>
        <position position="240"/>
    </location>
</feature>
<dbReference type="Proteomes" id="UP000294558">
    <property type="component" value="Unassembled WGS sequence"/>
</dbReference>
<proteinExistence type="inferred from homology"/>
<dbReference type="EMBL" id="SOAU01000001">
    <property type="protein sequence ID" value="TDT15527.1"/>
    <property type="molecule type" value="Genomic_DNA"/>
</dbReference>
<dbReference type="InterPro" id="IPR010044">
    <property type="entry name" value="MTAP"/>
</dbReference>
<keyword evidence="3" id="KW-0660">Purine salvage</keyword>
<dbReference type="NCBIfam" id="NF005876">
    <property type="entry name" value="PRK07823.1"/>
    <property type="match status" value="1"/>
</dbReference>
<evidence type="ECO:0000256" key="2">
    <source>
        <dbReference type="ARBA" id="ARBA00022679"/>
    </source>
</evidence>
<dbReference type="GO" id="GO:0017061">
    <property type="term" value="F:S-methyl-5-thioadenosine phosphorylase activity"/>
    <property type="evidence" value="ECO:0007669"/>
    <property type="project" value="UniProtKB-EC"/>
</dbReference>
<keyword evidence="6" id="KW-1185">Reference proteome</keyword>
<dbReference type="CDD" id="cd09010">
    <property type="entry name" value="MTAP_SsMTAPII_like_MTIP"/>
    <property type="match status" value="1"/>
</dbReference>
<comment type="caution">
    <text evidence="3">Lacks conserved residue(s) required for the propagation of feature annotation.</text>
</comment>
<comment type="similarity">
    <text evidence="3">Belongs to the PNP/MTAP phosphorylase family. MTAP subfamily.</text>
</comment>
<dbReference type="UniPathway" id="UPA00904">
    <property type="reaction ID" value="UER00873"/>
</dbReference>
<dbReference type="AlphaFoldDB" id="A0A4R7HWP3"/>
<keyword evidence="2 3" id="KW-0808">Transferase</keyword>
<comment type="function">
    <text evidence="3">Catalyzes the reversible phosphorylation of S-methyl-5'-thioadenosine (MTA) to adenine and 5-methylthioribose-1-phosphate. Involved in the breakdown of MTA, a major by-product of polyamine biosynthesis. Responsible for the first step in the methionine salvage pathway after MTA has been generated from S-adenosylmethionine. Has broad substrate specificity with 6-aminopurine nucleosides as preferred substrates.</text>
</comment>
<sequence length="266" mass="28707">MLIPLDDRASEFGIEVGVIGGSGFYEFIDDPVDLEFDTPYGAPSAAITVGEVAGRTVAFLPRHGRDHDYVAHRVPFRANIWAMASLGVRSVFGPCSCGSLQPDLHPGDFVVVDQIVDRTWGRDATFFDRGAPDDAPGFDQPLHHQAFADPYDPGLRRALLDAARRVGVTAHDGGAMVVINGPRFSTRAESRWFREMGWSVVNMTGMPEAVLAAEAGMAYASVALVTDYDAGVDGHEPVTMDGVLAVMRENIARLRDVLEHAIPSVG</sequence>
<evidence type="ECO:0000313" key="5">
    <source>
        <dbReference type="EMBL" id="TDT15527.1"/>
    </source>
</evidence>
<dbReference type="HAMAP" id="MF_01963">
    <property type="entry name" value="MTAP"/>
    <property type="match status" value="1"/>
</dbReference>
<dbReference type="GO" id="GO:0006166">
    <property type="term" value="P:purine ribonucleoside salvage"/>
    <property type="evidence" value="ECO:0007669"/>
    <property type="project" value="UniProtKB-UniRule"/>
</dbReference>
<dbReference type="PANTHER" id="PTHR42679">
    <property type="entry name" value="S-METHYL-5'-THIOADENOSINE PHOSPHORYLASE"/>
    <property type="match status" value="1"/>
</dbReference>
<feature type="binding site" evidence="3">
    <location>
        <position position="203"/>
    </location>
    <ligand>
        <name>substrate</name>
    </ligand>
</feature>
<reference evidence="5 6" key="1">
    <citation type="submission" date="2019-03" db="EMBL/GenBank/DDBJ databases">
        <title>Sequencing the genomes of 1000 actinobacteria strains.</title>
        <authorList>
            <person name="Klenk H.-P."/>
        </authorList>
    </citation>
    <scope>NUCLEOTIDE SEQUENCE [LARGE SCALE GENOMIC DNA]</scope>
    <source>
        <strain evidence="5 6">DSM 18936</strain>
    </source>
</reference>
<protein>
    <recommendedName>
        <fullName evidence="3">S-methyl-5'-thioadenosine phosphorylase</fullName>
        <ecNumber evidence="3">2.4.2.28</ecNumber>
    </recommendedName>
    <alternativeName>
        <fullName evidence="3">5'-methylthioadenosine phosphorylase</fullName>
        <shortName evidence="3">MTA phosphorylase</shortName>
        <shortName evidence="3">MTAP</shortName>
    </alternativeName>
</protein>
<dbReference type="RefSeq" id="WP_133867969.1">
    <property type="nucleotide sequence ID" value="NZ_SOAU01000001.1"/>
</dbReference>
<comment type="catalytic activity">
    <reaction evidence="3">
        <text>S-methyl-5'-thioadenosine + phosphate = 5-(methylsulfanyl)-alpha-D-ribose 1-phosphate + adenine</text>
        <dbReference type="Rhea" id="RHEA:11852"/>
        <dbReference type="ChEBI" id="CHEBI:16708"/>
        <dbReference type="ChEBI" id="CHEBI:17509"/>
        <dbReference type="ChEBI" id="CHEBI:43474"/>
        <dbReference type="ChEBI" id="CHEBI:58533"/>
        <dbReference type="EC" id="2.4.2.28"/>
    </reaction>
</comment>
<dbReference type="EC" id="2.4.2.28" evidence="3"/>
<dbReference type="Gene3D" id="3.40.50.1580">
    <property type="entry name" value="Nucleoside phosphorylase domain"/>
    <property type="match status" value="1"/>
</dbReference>
<dbReference type="NCBIfam" id="TIGR01694">
    <property type="entry name" value="MTAP"/>
    <property type="match status" value="1"/>
</dbReference>
<feature type="domain" description="Nucleoside phosphorylase" evidence="4">
    <location>
        <begin position="16"/>
        <end position="262"/>
    </location>
</feature>
<feature type="binding site" evidence="3">
    <location>
        <begin position="227"/>
        <end position="229"/>
    </location>
    <ligand>
        <name>substrate</name>
    </ligand>
</feature>
<feature type="site" description="Important for substrate specificity" evidence="3">
    <location>
        <position position="185"/>
    </location>
</feature>
<gene>
    <name evidence="3" type="primary">mtnP</name>
    <name evidence="5" type="ORF">BDK89_1098</name>
</gene>
<dbReference type="SUPFAM" id="SSF53167">
    <property type="entry name" value="Purine and uridine phosphorylases"/>
    <property type="match status" value="1"/>
</dbReference>
<keyword evidence="1 3" id="KW-0328">Glycosyltransferase</keyword>
<name>A0A4R7HWP3_9ACTN</name>
<comment type="caution">
    <text evidence="5">The sequence shown here is derived from an EMBL/GenBank/DDBJ whole genome shotgun (WGS) entry which is preliminary data.</text>
</comment>
<feature type="binding site" evidence="3">
    <location>
        <begin position="62"/>
        <end position="63"/>
    </location>
    <ligand>
        <name>phosphate</name>
        <dbReference type="ChEBI" id="CHEBI:43474"/>
    </ligand>
</feature>
<feature type="binding site" evidence="3">
    <location>
        <position position="204"/>
    </location>
    <ligand>
        <name>phosphate</name>
        <dbReference type="ChEBI" id="CHEBI:43474"/>
    </ligand>
</feature>
<comment type="subunit">
    <text evidence="3">Homohexamer. Dimer of a homotrimer.</text>
</comment>
<evidence type="ECO:0000313" key="6">
    <source>
        <dbReference type="Proteomes" id="UP000294558"/>
    </source>
</evidence>
<comment type="pathway">
    <text evidence="3">Amino-acid biosynthesis; L-methionine biosynthesis via salvage pathway; S-methyl-5-thio-alpha-D-ribose 1-phosphate from S-methyl-5'-thioadenosine (phosphorylase route): step 1/1.</text>
</comment>
<evidence type="ECO:0000259" key="4">
    <source>
        <dbReference type="Pfam" id="PF01048"/>
    </source>
</evidence>
<dbReference type="InterPro" id="IPR035994">
    <property type="entry name" value="Nucleoside_phosphorylase_sf"/>
</dbReference>